<keyword evidence="3" id="KW-1185">Reference proteome</keyword>
<reference evidence="2" key="1">
    <citation type="submission" date="2023-01" db="EMBL/GenBank/DDBJ databases">
        <title>Complete genome sequence of Planctobacterium marinum strain Dej080120_11.</title>
        <authorList>
            <person name="Ueki S."/>
            <person name="Maruyama F."/>
        </authorList>
    </citation>
    <scope>NUCLEOTIDE SEQUENCE</scope>
    <source>
        <strain evidence="2">Dej080120_11</strain>
    </source>
</reference>
<evidence type="ECO:0000256" key="1">
    <source>
        <dbReference type="SAM" id="MobiDB-lite"/>
    </source>
</evidence>
<proteinExistence type="predicted"/>
<sequence>MDNLSRFYLELSIDAAKLQAFNFAPTEQKHTMLREAGVVNPEEIMELNEEAVRKTLASNLIASTGKWQGVETNAGNTDNRDNSFSIQKQTH</sequence>
<evidence type="ECO:0000313" key="2">
    <source>
        <dbReference type="EMBL" id="BDX06795.1"/>
    </source>
</evidence>
<name>A0AA48I6G4_9ALTE</name>
<feature type="region of interest" description="Disordered" evidence="1">
    <location>
        <begin position="68"/>
        <end position="91"/>
    </location>
</feature>
<dbReference type="KEGG" id="pmaw:MACH26_23160"/>
<dbReference type="Proteomes" id="UP001333710">
    <property type="component" value="Chromosome"/>
</dbReference>
<dbReference type="AlphaFoldDB" id="A0AA48I6G4"/>
<dbReference type="EMBL" id="AP027272">
    <property type="protein sequence ID" value="BDX06795.1"/>
    <property type="molecule type" value="Genomic_DNA"/>
</dbReference>
<gene>
    <name evidence="2" type="ORF">MACH26_23160</name>
</gene>
<protein>
    <submittedName>
        <fullName evidence="2">Uncharacterized protein</fullName>
    </submittedName>
</protein>
<evidence type="ECO:0000313" key="3">
    <source>
        <dbReference type="Proteomes" id="UP001333710"/>
    </source>
</evidence>
<accession>A0AA48I6G4</accession>
<organism evidence="2 3">
    <name type="scientific">Planctobacterium marinum</name>
    <dbReference type="NCBI Taxonomy" id="1631968"/>
    <lineage>
        <taxon>Bacteria</taxon>
        <taxon>Pseudomonadati</taxon>
        <taxon>Pseudomonadota</taxon>
        <taxon>Gammaproteobacteria</taxon>
        <taxon>Alteromonadales</taxon>
        <taxon>Alteromonadaceae</taxon>
        <taxon>Planctobacterium</taxon>
    </lineage>
</organism>
<dbReference type="RefSeq" id="WP_338292795.1">
    <property type="nucleotide sequence ID" value="NZ_AP027272.1"/>
</dbReference>